<protein>
    <submittedName>
        <fullName evidence="1">Uncharacterized protein</fullName>
    </submittedName>
</protein>
<dbReference type="Proteomes" id="UP000057134">
    <property type="component" value="Chromosome"/>
</dbReference>
<name>A0A0N9XEV8_MYCFO</name>
<dbReference type="KEGG" id="mft:XA26_34570"/>
<evidence type="ECO:0000313" key="1">
    <source>
        <dbReference type="EMBL" id="ALI27284.1"/>
    </source>
</evidence>
<gene>
    <name evidence="1" type="ORF">XA26_34570</name>
</gene>
<dbReference type="EMBL" id="CP011269">
    <property type="protein sequence ID" value="ALI27284.1"/>
    <property type="molecule type" value="Genomic_DNA"/>
</dbReference>
<dbReference type="PATRIC" id="fig|1766.6.peg.3441"/>
<keyword evidence="2" id="KW-1185">Reference proteome</keyword>
<evidence type="ECO:0000313" key="2">
    <source>
        <dbReference type="Proteomes" id="UP000057134"/>
    </source>
</evidence>
<accession>A0A0N9XEV8</accession>
<dbReference type="AlphaFoldDB" id="A0A0N9XEV8"/>
<proteinExistence type="predicted"/>
<reference evidence="1 2" key="1">
    <citation type="journal article" date="2015" name="MBio">
        <title>Enzymatic Degradation of Phenazines Can Generate Energy and Protect Sensitive Organisms from Toxicity.</title>
        <authorList>
            <person name="Costa K.C."/>
            <person name="Bergkessel M."/>
            <person name="Saunders S."/>
            <person name="Korlach J."/>
            <person name="Newman D.K."/>
        </authorList>
    </citation>
    <scope>NUCLEOTIDE SEQUENCE [LARGE SCALE GENOMIC DNA]</scope>
    <source>
        <strain evidence="1 2">CT6</strain>
    </source>
</reference>
<dbReference type="RefSeq" id="WP_054602480.1">
    <property type="nucleotide sequence ID" value="NZ_CP011269.1"/>
</dbReference>
<sequence length="130" mass="14912">MSDTDAHRPPWVQCNDYRRDVTVAHSYRCEGSGSASCDLPAWPVDKHHLNTGCCYYPTAELSQRIYGGVCISTRSRRAFRRAWFSSERAARRAILRSLTRDALYGGEVHEDVIDNRQTHRSVMWGGGYWD</sequence>
<organism evidence="1 2">
    <name type="scientific">Mycolicibacterium fortuitum</name>
    <name type="common">Mycobacterium fortuitum</name>
    <dbReference type="NCBI Taxonomy" id="1766"/>
    <lineage>
        <taxon>Bacteria</taxon>
        <taxon>Bacillati</taxon>
        <taxon>Actinomycetota</taxon>
        <taxon>Actinomycetes</taxon>
        <taxon>Mycobacteriales</taxon>
        <taxon>Mycobacteriaceae</taxon>
        <taxon>Mycolicibacterium</taxon>
    </lineage>
</organism>